<dbReference type="InterPro" id="IPR000770">
    <property type="entry name" value="SAND_dom"/>
</dbReference>
<dbReference type="EMBL" id="JAAWVO010068730">
    <property type="protein sequence ID" value="MBN3324016.1"/>
    <property type="molecule type" value="Genomic_DNA"/>
</dbReference>
<feature type="region of interest" description="Disordered" evidence="13">
    <location>
        <begin position="944"/>
        <end position="964"/>
    </location>
</feature>
<dbReference type="GO" id="GO:0016020">
    <property type="term" value="C:membrane"/>
    <property type="evidence" value="ECO:0007669"/>
    <property type="project" value="UniProtKB-SubCell"/>
</dbReference>
<evidence type="ECO:0000256" key="14">
    <source>
        <dbReference type="SAM" id="Phobius"/>
    </source>
</evidence>
<keyword evidence="3" id="KW-0479">Metal-binding</keyword>
<feature type="compositionally biased region" description="Low complexity" evidence="13">
    <location>
        <begin position="796"/>
        <end position="813"/>
    </location>
</feature>
<feature type="region of interest" description="Disordered" evidence="13">
    <location>
        <begin position="295"/>
        <end position="317"/>
    </location>
</feature>
<feature type="compositionally biased region" description="Basic and acidic residues" evidence="13">
    <location>
        <begin position="1044"/>
        <end position="1056"/>
    </location>
</feature>
<keyword evidence="4 12" id="KW-0863">Zinc-finger</keyword>
<keyword evidence="10" id="KW-0539">Nucleus</keyword>
<feature type="domain" description="SAND" evidence="16">
    <location>
        <begin position="170"/>
        <end position="250"/>
    </location>
</feature>
<dbReference type="InterPro" id="IPR015919">
    <property type="entry name" value="Cadherin-like_sf"/>
</dbReference>
<dbReference type="Gene3D" id="6.10.140.2220">
    <property type="match status" value="1"/>
</dbReference>
<feature type="region of interest" description="Disordered" evidence="13">
    <location>
        <begin position="886"/>
        <end position="909"/>
    </location>
</feature>
<evidence type="ECO:0000313" key="18">
    <source>
        <dbReference type="EMBL" id="MBN3324016.1"/>
    </source>
</evidence>
<feature type="non-terminal residue" evidence="18">
    <location>
        <position position="1067"/>
    </location>
</feature>
<gene>
    <name evidence="18" type="primary">Deaf1</name>
    <name evidence="18" type="ORF">GTO95_0000856</name>
</gene>
<feature type="compositionally biased region" description="Acidic residues" evidence="13">
    <location>
        <begin position="1058"/>
        <end position="1067"/>
    </location>
</feature>
<evidence type="ECO:0000256" key="6">
    <source>
        <dbReference type="ARBA" id="ARBA00023015"/>
    </source>
</evidence>
<dbReference type="GO" id="GO:0005509">
    <property type="term" value="F:calcium ion binding"/>
    <property type="evidence" value="ECO:0007669"/>
    <property type="project" value="UniProtKB-UniRule"/>
</dbReference>
<dbReference type="Pfam" id="PF01342">
    <property type="entry name" value="SAND"/>
    <property type="match status" value="1"/>
</dbReference>
<keyword evidence="2" id="KW-0597">Phosphoprotein</keyword>
<dbReference type="CDD" id="cd11304">
    <property type="entry name" value="Cadherin_repeat"/>
    <property type="match status" value="1"/>
</dbReference>
<evidence type="ECO:0000256" key="10">
    <source>
        <dbReference type="ARBA" id="ARBA00023242"/>
    </source>
</evidence>
<keyword evidence="11" id="KW-0106">Calcium</keyword>
<accession>A0A8J7P6L4</accession>
<dbReference type="PROSITE" id="PS50268">
    <property type="entry name" value="CADHERIN_2"/>
    <property type="match status" value="1"/>
</dbReference>
<feature type="compositionally biased region" description="Acidic residues" evidence="13">
    <location>
        <begin position="997"/>
        <end position="1015"/>
    </location>
</feature>
<dbReference type="Pfam" id="PF01753">
    <property type="entry name" value="zf-MYND"/>
    <property type="match status" value="1"/>
</dbReference>
<evidence type="ECO:0000256" key="8">
    <source>
        <dbReference type="ARBA" id="ARBA00023136"/>
    </source>
</evidence>
<feature type="compositionally biased region" description="Acidic residues" evidence="13">
    <location>
        <begin position="26"/>
        <end position="35"/>
    </location>
</feature>
<reference evidence="18" key="1">
    <citation type="journal article" date="2021" name="Cell">
        <title>Tracing the genetic footprints of vertebrate landing in non-teleost ray-finned fishes.</title>
        <authorList>
            <person name="Bi X."/>
            <person name="Wang K."/>
            <person name="Yang L."/>
            <person name="Pan H."/>
            <person name="Jiang H."/>
            <person name="Wei Q."/>
            <person name="Fang M."/>
            <person name="Yu H."/>
            <person name="Zhu C."/>
            <person name="Cai Y."/>
            <person name="He Y."/>
            <person name="Gan X."/>
            <person name="Zeng H."/>
            <person name="Yu D."/>
            <person name="Zhu Y."/>
            <person name="Jiang H."/>
            <person name="Qiu Q."/>
            <person name="Yang H."/>
            <person name="Zhang Y.E."/>
            <person name="Wang W."/>
            <person name="Zhu M."/>
            <person name="He S."/>
            <person name="Zhang G."/>
        </authorList>
    </citation>
    <scope>NUCLEOTIDE SEQUENCE</scope>
    <source>
        <strain evidence="18">Allg_001</strain>
    </source>
</reference>
<keyword evidence="9" id="KW-0804">Transcription</keyword>
<comment type="caution">
    <text evidence="18">The sequence shown here is derived from an EMBL/GenBank/DDBJ whole genome shotgun (WGS) entry which is preliminary data.</text>
</comment>
<keyword evidence="5" id="KW-0862">Zinc</keyword>
<dbReference type="SUPFAM" id="SSF144232">
    <property type="entry name" value="HIT/MYND zinc finger-like"/>
    <property type="match status" value="1"/>
</dbReference>
<comment type="subcellular location">
    <subcellularLocation>
        <location evidence="1">Membrane</location>
    </subcellularLocation>
</comment>
<dbReference type="InterPro" id="IPR002126">
    <property type="entry name" value="Cadherin-like_dom"/>
</dbReference>
<feature type="region of interest" description="Disordered" evidence="13">
    <location>
        <begin position="1"/>
        <end position="35"/>
    </location>
</feature>
<dbReference type="PROSITE" id="PS50864">
    <property type="entry name" value="SAND"/>
    <property type="match status" value="1"/>
</dbReference>
<feature type="domain" description="MYND-type" evidence="17">
    <location>
        <begin position="479"/>
        <end position="521"/>
    </location>
</feature>
<evidence type="ECO:0000256" key="11">
    <source>
        <dbReference type="PROSITE-ProRule" id="PRU00043"/>
    </source>
</evidence>
<dbReference type="SUPFAM" id="SSF63763">
    <property type="entry name" value="SAND domain-like"/>
    <property type="match status" value="1"/>
</dbReference>
<organism evidence="18 19">
    <name type="scientific">Atractosteus spatula</name>
    <name type="common">Alligator gar</name>
    <name type="synonym">Lepisosteus spatula</name>
    <dbReference type="NCBI Taxonomy" id="7917"/>
    <lineage>
        <taxon>Eukaryota</taxon>
        <taxon>Metazoa</taxon>
        <taxon>Chordata</taxon>
        <taxon>Craniata</taxon>
        <taxon>Vertebrata</taxon>
        <taxon>Euteleostomi</taxon>
        <taxon>Actinopterygii</taxon>
        <taxon>Neopterygii</taxon>
        <taxon>Holostei</taxon>
        <taxon>Semionotiformes</taxon>
        <taxon>Lepisosteidae</taxon>
        <taxon>Atractosteus</taxon>
    </lineage>
</organism>
<dbReference type="InterPro" id="IPR010919">
    <property type="entry name" value="SAND-like_dom_sf"/>
</dbReference>
<dbReference type="InterPro" id="IPR024119">
    <property type="entry name" value="TF_DEAF-1"/>
</dbReference>
<keyword evidence="6" id="KW-0805">Transcription regulation</keyword>
<feature type="compositionally biased region" description="Basic and acidic residues" evidence="13">
    <location>
        <begin position="951"/>
        <end position="964"/>
    </location>
</feature>
<feature type="region of interest" description="Disordered" evidence="13">
    <location>
        <begin position="984"/>
        <end position="1067"/>
    </location>
</feature>
<protein>
    <submittedName>
        <fullName evidence="18">DEAF1 factor</fullName>
    </submittedName>
</protein>
<evidence type="ECO:0000259" key="17">
    <source>
        <dbReference type="PROSITE" id="PS50865"/>
    </source>
</evidence>
<dbReference type="GO" id="GO:0000981">
    <property type="term" value="F:DNA-binding transcription factor activity, RNA polymerase II-specific"/>
    <property type="evidence" value="ECO:0007669"/>
    <property type="project" value="TreeGrafter"/>
</dbReference>
<evidence type="ECO:0000256" key="9">
    <source>
        <dbReference type="ARBA" id="ARBA00023163"/>
    </source>
</evidence>
<dbReference type="SMART" id="SM00258">
    <property type="entry name" value="SAND"/>
    <property type="match status" value="1"/>
</dbReference>
<dbReference type="AlphaFoldDB" id="A0A8J7P6L4"/>
<evidence type="ECO:0000256" key="3">
    <source>
        <dbReference type="ARBA" id="ARBA00022723"/>
    </source>
</evidence>
<feature type="transmembrane region" description="Helical" evidence="14">
    <location>
        <begin position="830"/>
        <end position="853"/>
    </location>
</feature>
<dbReference type="PANTHER" id="PTHR10237:SF1">
    <property type="entry name" value="DEFORMED EPIDERMAL AUTOREGULATORY FACTOR 1 HOMOLOG"/>
    <property type="match status" value="1"/>
</dbReference>
<dbReference type="Gene3D" id="2.60.40.60">
    <property type="entry name" value="Cadherins"/>
    <property type="match status" value="2"/>
</dbReference>
<evidence type="ECO:0000256" key="2">
    <source>
        <dbReference type="ARBA" id="ARBA00022553"/>
    </source>
</evidence>
<evidence type="ECO:0000256" key="5">
    <source>
        <dbReference type="ARBA" id="ARBA00022833"/>
    </source>
</evidence>
<dbReference type="GO" id="GO:0008270">
    <property type="term" value="F:zinc ion binding"/>
    <property type="evidence" value="ECO:0007669"/>
    <property type="project" value="UniProtKB-KW"/>
</dbReference>
<dbReference type="GO" id="GO:0003677">
    <property type="term" value="F:DNA binding"/>
    <property type="evidence" value="ECO:0007669"/>
    <property type="project" value="UniProtKB-KW"/>
</dbReference>
<sequence>MDESELATKGLGLEEAPESAAAVPGEGEDSDTESEAEVTAMTVMGEPGHIEIGAESLPNPDEAETAFAGKFFFYVTTVTVADVAGPGDNVFTTSVASAASISEHVLTGRTTLQIGDPLNTQKATLIVVHTDGSIVDTSGLKGPATPISPGPQTPSTPITPGPEKDGTKYNWDPSVYENELPVRCRNTSGLLYKNRLGSGGKGRCIKHNNNWYTPTEFEGMSGRASSKDWKRSIRYAGRPLQCLIQDGILNPHAASCTCAACCDDLSLCTKNGDGPSLRGENINMTGPVRLFVPYKRRKKDNEQPSIPEKKESQSPKNITLLPAAAGTTFTVSPSGQITTSGTLTFDRASTGDTTTIISESPAQADVFTGTTVLTSLPALAVNQSIPAKAVSPSLVNGLDVSEQRNWLYLEEMANSLISTAQQLKVLIEQAKQASLASREVALTQAKGPQERKDAFQNQISFQPTEDTDVKTEIIIKQMCVNCGREAMNECTGCHKVNYCSIFCQRKDTETAGAANSHTASTNIAIDVKDIDNRPPWFLPCQEISFDDTCTKICLNMGYKGTVNLTVKEEGVLPLKPEPLYAIDGDKGINEPIEYYILSGNEAGLFDMNSNTGNITMLKAVDIAGPILLTVMAFQTKNPNQFATTSVVIDVVMKTLNPPEFEKPRYNGFISSDSDVGSMVLEEGFSARPLKVLATDTDFADGVNPNVEYKVQDNNDLTVTKEGFILSKKILQPNTIIAQIIAEDMSNGESASTIVTVEVLMGATTAMPTTNATTDLFNSTTALPTSEPTQTPDATYGSSPWSPSPSSLLPTSGPHTGGDAVLTGAYGPEDMAALGATLAVLLILSMVIIGLLVFKIYKTKTDWKKLYEASIFRSSIGRGSSANDGMQFVNDGYKNGDDASSVDSKRPDEVDHNLNVNLQSKTQELPEPVSFSAAPALASNLLGDSSSLAGSDKTESEKEVKPILTKERRNEEGYKSVWFKEDIDPNAKEEVVIIPDNPESEAVEDDESLDGDDSDKDPESPTAQGKASWEDAEMKFTKTPAVRFQDPKPHSGDKYTLDTDNEEENISL</sequence>
<dbReference type="Gene3D" id="3.10.390.10">
    <property type="entry name" value="SAND domain-like"/>
    <property type="match status" value="1"/>
</dbReference>
<dbReference type="Proteomes" id="UP000736164">
    <property type="component" value="Unassembled WGS sequence"/>
</dbReference>
<dbReference type="GO" id="GO:0007156">
    <property type="term" value="P:homophilic cell adhesion via plasma membrane adhesion molecules"/>
    <property type="evidence" value="ECO:0007669"/>
    <property type="project" value="InterPro"/>
</dbReference>
<feature type="compositionally biased region" description="Polar residues" evidence="13">
    <location>
        <begin position="777"/>
        <end position="792"/>
    </location>
</feature>
<name>A0A8J7P6L4_ATRSP</name>
<keyword evidence="14" id="KW-1133">Transmembrane helix</keyword>
<feature type="compositionally biased region" description="Pro residues" evidence="13">
    <location>
        <begin position="146"/>
        <end position="160"/>
    </location>
</feature>
<dbReference type="FunFam" id="3.10.390.10:FF:000004">
    <property type="entry name" value="Deformed epidermal autoregulatory factor 1"/>
    <property type="match status" value="1"/>
</dbReference>
<evidence type="ECO:0000259" key="16">
    <source>
        <dbReference type="PROSITE" id="PS50864"/>
    </source>
</evidence>
<evidence type="ECO:0000256" key="12">
    <source>
        <dbReference type="PROSITE-ProRule" id="PRU00134"/>
    </source>
</evidence>
<feature type="compositionally biased region" description="Basic and acidic residues" evidence="13">
    <location>
        <begin position="299"/>
        <end position="313"/>
    </location>
</feature>
<evidence type="ECO:0000259" key="15">
    <source>
        <dbReference type="PROSITE" id="PS50268"/>
    </source>
</evidence>
<evidence type="ECO:0000256" key="1">
    <source>
        <dbReference type="ARBA" id="ARBA00004370"/>
    </source>
</evidence>
<evidence type="ECO:0000256" key="13">
    <source>
        <dbReference type="SAM" id="MobiDB-lite"/>
    </source>
</evidence>
<feature type="domain" description="Cadherin" evidence="15">
    <location>
        <begin position="579"/>
        <end position="660"/>
    </location>
</feature>
<keyword evidence="8 14" id="KW-0472">Membrane</keyword>
<feature type="region of interest" description="Disordered" evidence="13">
    <location>
        <begin position="777"/>
        <end position="813"/>
    </location>
</feature>
<evidence type="ECO:0000256" key="7">
    <source>
        <dbReference type="ARBA" id="ARBA00023125"/>
    </source>
</evidence>
<evidence type="ECO:0000313" key="19">
    <source>
        <dbReference type="Proteomes" id="UP000736164"/>
    </source>
</evidence>
<proteinExistence type="predicted"/>
<keyword evidence="14" id="KW-0812">Transmembrane</keyword>
<dbReference type="PANTHER" id="PTHR10237">
    <property type="entry name" value="DEFORMED EPIDERMAL AUTOREGULATORY FACTOR 1 HOMOLOG SUPPRESSIN"/>
    <property type="match status" value="1"/>
</dbReference>
<keyword evidence="7" id="KW-0238">DNA-binding</keyword>
<keyword evidence="19" id="KW-1185">Reference proteome</keyword>
<feature type="non-terminal residue" evidence="18">
    <location>
        <position position="1"/>
    </location>
</feature>
<dbReference type="PROSITE" id="PS50865">
    <property type="entry name" value="ZF_MYND_2"/>
    <property type="match status" value="1"/>
</dbReference>
<dbReference type="InterPro" id="IPR002893">
    <property type="entry name" value="Znf_MYND"/>
</dbReference>
<dbReference type="GO" id="GO:0005634">
    <property type="term" value="C:nucleus"/>
    <property type="evidence" value="ECO:0007669"/>
    <property type="project" value="TreeGrafter"/>
</dbReference>
<evidence type="ECO:0000256" key="4">
    <source>
        <dbReference type="ARBA" id="ARBA00022771"/>
    </source>
</evidence>
<dbReference type="SUPFAM" id="SSF49313">
    <property type="entry name" value="Cadherin-like"/>
    <property type="match status" value="2"/>
</dbReference>
<dbReference type="Pfam" id="PF00028">
    <property type="entry name" value="Cadherin"/>
    <property type="match status" value="1"/>
</dbReference>
<feature type="region of interest" description="Disordered" evidence="13">
    <location>
        <begin position="140"/>
        <end position="164"/>
    </location>
</feature>